<evidence type="ECO:0000313" key="5">
    <source>
        <dbReference type="Proteomes" id="UP000063429"/>
    </source>
</evidence>
<dbReference type="PANTHER" id="PTHR30483">
    <property type="entry name" value="LEUCINE-SPECIFIC-BINDING PROTEIN"/>
    <property type="match status" value="1"/>
</dbReference>
<evidence type="ECO:0000259" key="3">
    <source>
        <dbReference type="Pfam" id="PF13458"/>
    </source>
</evidence>
<organism evidence="4 5">
    <name type="scientific">Herbaspirillum hiltneri N3</name>
    <dbReference type="NCBI Taxonomy" id="1262470"/>
    <lineage>
        <taxon>Bacteria</taxon>
        <taxon>Pseudomonadati</taxon>
        <taxon>Pseudomonadota</taxon>
        <taxon>Betaproteobacteria</taxon>
        <taxon>Burkholderiales</taxon>
        <taxon>Oxalobacteraceae</taxon>
        <taxon>Herbaspirillum</taxon>
    </lineage>
</organism>
<evidence type="ECO:0000313" key="4">
    <source>
        <dbReference type="EMBL" id="AKZ65213.1"/>
    </source>
</evidence>
<accession>A0ABM5V6B1</accession>
<dbReference type="EMBL" id="CP011409">
    <property type="protein sequence ID" value="AKZ65213.1"/>
    <property type="molecule type" value="Genomic_DNA"/>
</dbReference>
<dbReference type="CDD" id="cd06327">
    <property type="entry name" value="PBP1_SBP-like"/>
    <property type="match status" value="1"/>
</dbReference>
<dbReference type="InterPro" id="IPR028082">
    <property type="entry name" value="Peripla_BP_I"/>
</dbReference>
<dbReference type="SUPFAM" id="SSF53822">
    <property type="entry name" value="Periplasmic binding protein-like I"/>
    <property type="match status" value="1"/>
</dbReference>
<proteinExistence type="inferred from homology"/>
<dbReference type="Proteomes" id="UP000063429">
    <property type="component" value="Chromosome"/>
</dbReference>
<name>A0ABM5V6B1_9BURK</name>
<gene>
    <name evidence="4" type="ORF">F506_07430</name>
</gene>
<keyword evidence="5" id="KW-1185">Reference proteome</keyword>
<evidence type="ECO:0000256" key="2">
    <source>
        <dbReference type="ARBA" id="ARBA00022729"/>
    </source>
</evidence>
<reference evidence="5" key="1">
    <citation type="journal article" date="2015" name="Genome Announc.">
        <title>Complete Genome Sequence of Herbaspirillum hiltneri N3 (DSM 17495), Isolated from Surface-Sterilized Wheat Roots.</title>
        <authorList>
            <person name="Guizelini D."/>
            <person name="Saizaki P.M."/>
            <person name="Coimbra N.A."/>
            <person name="Weiss V.A."/>
            <person name="Faoro H."/>
            <person name="Sfeir M.Z."/>
            <person name="Baura V.A."/>
            <person name="Monteiro R.A."/>
            <person name="Chubatsu L.S."/>
            <person name="Souza E.M."/>
            <person name="Cruz L.M."/>
            <person name="Pedrosa F.O."/>
            <person name="Raittz R.T."/>
            <person name="Marchaukoski J.N."/>
            <person name="Steffens M.B."/>
        </authorList>
    </citation>
    <scope>NUCLEOTIDE SEQUENCE [LARGE SCALE GENOMIC DNA]</scope>
    <source>
        <strain evidence="5">N3</strain>
    </source>
</reference>
<feature type="domain" description="Leucine-binding protein" evidence="3">
    <location>
        <begin position="24"/>
        <end position="358"/>
    </location>
</feature>
<dbReference type="PANTHER" id="PTHR30483:SF6">
    <property type="entry name" value="PERIPLASMIC BINDING PROTEIN OF ABC TRANSPORTER FOR NATURAL AMINO ACIDS"/>
    <property type="match status" value="1"/>
</dbReference>
<dbReference type="InterPro" id="IPR051010">
    <property type="entry name" value="BCAA_transport"/>
</dbReference>
<comment type="similarity">
    <text evidence="1">Belongs to the leucine-binding protein family.</text>
</comment>
<evidence type="ECO:0000256" key="1">
    <source>
        <dbReference type="ARBA" id="ARBA00010062"/>
    </source>
</evidence>
<dbReference type="InterPro" id="IPR028081">
    <property type="entry name" value="Leu-bd"/>
</dbReference>
<keyword evidence="2" id="KW-0732">Signal</keyword>
<sequence length="395" mass="42204">MAALLACAFGGAQAAPGVFSGDVVKIGILNDQSGLYADLAGLGSVEAAKMAIEEMGGTVAGKKIELVSGNHQNKADVGAVIARAWFDKDGVDMIADFSNSSVAFAVQGLAAERGKIAMIAAASSDFTGKSCTATSVQWVYNSYTNGYGLAKVLTEQGYNTWFLLTVDYAFGHAFAADMKAAIKAAGGTVAGEARHPLNASDMSSFLLQAQASKAKIIGLASAGADMTTAIKQAGEFGVTANQALAAPAVFLTDIHGMGLKAAQGLRFITAFYWDRNERTREWAKRFYQRRKAMPTMTQAGVYSSVLHYLKAVKAANTDNAAEVMKKMRELPVDDMFAQNGRLREDGQMVHDMFLVEVKKPSESKVPWDYYKVLSTIPGDKIFKPLAQSDCPLVKK</sequence>
<protein>
    <submittedName>
        <fullName evidence="4">ABC transporter permease</fullName>
    </submittedName>
</protein>
<dbReference type="Pfam" id="PF13458">
    <property type="entry name" value="Peripla_BP_6"/>
    <property type="match status" value="1"/>
</dbReference>
<dbReference type="Gene3D" id="3.40.50.2300">
    <property type="match status" value="2"/>
</dbReference>